<dbReference type="EMBL" id="CAXJRC010000046">
    <property type="protein sequence ID" value="CAL2108686.1"/>
    <property type="molecule type" value="Genomic_DNA"/>
</dbReference>
<dbReference type="InterPro" id="IPR036390">
    <property type="entry name" value="WH_DNA-bd_sf"/>
</dbReference>
<dbReference type="InterPro" id="IPR012318">
    <property type="entry name" value="HTH_CRP"/>
</dbReference>
<evidence type="ECO:0008006" key="8">
    <source>
        <dbReference type="Google" id="ProtNLM"/>
    </source>
</evidence>
<evidence type="ECO:0000259" key="5">
    <source>
        <dbReference type="PROSITE" id="PS51063"/>
    </source>
</evidence>
<feature type="domain" description="Cyclic nucleotide-binding" evidence="4">
    <location>
        <begin position="9"/>
        <end position="123"/>
    </location>
</feature>
<keyword evidence="7" id="KW-1185">Reference proteome</keyword>
<name>A0ABM9PS77_9FLAO</name>
<feature type="domain" description="HTH crp-type" evidence="5">
    <location>
        <begin position="144"/>
        <end position="207"/>
    </location>
</feature>
<keyword evidence="2" id="KW-0238">DNA-binding</keyword>
<dbReference type="Pfam" id="PF00027">
    <property type="entry name" value="cNMP_binding"/>
    <property type="match status" value="1"/>
</dbReference>
<comment type="caution">
    <text evidence="6">The sequence shown here is derived from an EMBL/GenBank/DDBJ whole genome shotgun (WGS) entry which is preliminary data.</text>
</comment>
<dbReference type="InterPro" id="IPR000595">
    <property type="entry name" value="cNMP-bd_dom"/>
</dbReference>
<dbReference type="Gene3D" id="1.10.10.10">
    <property type="entry name" value="Winged helix-like DNA-binding domain superfamily/Winged helix DNA-binding domain"/>
    <property type="match status" value="1"/>
</dbReference>
<accession>A0ABM9PS77</accession>
<evidence type="ECO:0000259" key="4">
    <source>
        <dbReference type="PROSITE" id="PS50042"/>
    </source>
</evidence>
<dbReference type="CDD" id="cd00038">
    <property type="entry name" value="CAP_ED"/>
    <property type="match status" value="1"/>
</dbReference>
<dbReference type="SUPFAM" id="SSF46785">
    <property type="entry name" value="Winged helix' DNA-binding domain"/>
    <property type="match status" value="1"/>
</dbReference>
<dbReference type="InterPro" id="IPR018490">
    <property type="entry name" value="cNMP-bd_dom_sf"/>
</dbReference>
<dbReference type="PROSITE" id="PS50042">
    <property type="entry name" value="CNMP_BINDING_3"/>
    <property type="match status" value="1"/>
</dbReference>
<dbReference type="InterPro" id="IPR014710">
    <property type="entry name" value="RmlC-like_jellyroll"/>
</dbReference>
<dbReference type="InterPro" id="IPR036388">
    <property type="entry name" value="WH-like_DNA-bd_sf"/>
</dbReference>
<dbReference type="Gene3D" id="2.60.120.10">
    <property type="entry name" value="Jelly Rolls"/>
    <property type="match status" value="1"/>
</dbReference>
<organism evidence="6 7">
    <name type="scientific">Tenacibaculum vairaonense</name>
    <dbReference type="NCBI Taxonomy" id="3137860"/>
    <lineage>
        <taxon>Bacteria</taxon>
        <taxon>Pseudomonadati</taxon>
        <taxon>Bacteroidota</taxon>
        <taxon>Flavobacteriia</taxon>
        <taxon>Flavobacteriales</taxon>
        <taxon>Flavobacteriaceae</taxon>
        <taxon>Tenacibaculum</taxon>
    </lineage>
</organism>
<dbReference type="RefSeq" id="WP_348740284.1">
    <property type="nucleotide sequence ID" value="NZ_CAXJRC010000046.1"/>
</dbReference>
<keyword evidence="3" id="KW-0804">Transcription</keyword>
<dbReference type="Pfam" id="PF13545">
    <property type="entry name" value="HTH_Crp_2"/>
    <property type="match status" value="1"/>
</dbReference>
<evidence type="ECO:0000256" key="3">
    <source>
        <dbReference type="ARBA" id="ARBA00023163"/>
    </source>
</evidence>
<dbReference type="Proteomes" id="UP001497602">
    <property type="component" value="Unassembled WGS sequence"/>
</dbReference>
<evidence type="ECO:0000256" key="2">
    <source>
        <dbReference type="ARBA" id="ARBA00023125"/>
    </source>
</evidence>
<reference evidence="6 7" key="1">
    <citation type="submission" date="2024-05" db="EMBL/GenBank/DDBJ databases">
        <authorList>
            <person name="Duchaud E."/>
        </authorList>
    </citation>
    <scope>NUCLEOTIDE SEQUENCE [LARGE SCALE GENOMIC DNA]</scope>
    <source>
        <strain evidence="6">Ena-SAMPLE-TAB-13-05-2024-13:56:06:370-140305</strain>
    </source>
</reference>
<keyword evidence="1" id="KW-0805">Transcription regulation</keyword>
<protein>
    <recommendedName>
        <fullName evidence="8">Crp/Fnr family transcriptional regulator</fullName>
    </recommendedName>
</protein>
<evidence type="ECO:0000256" key="1">
    <source>
        <dbReference type="ARBA" id="ARBA00023015"/>
    </source>
</evidence>
<proteinExistence type="predicted"/>
<evidence type="ECO:0000313" key="7">
    <source>
        <dbReference type="Proteomes" id="UP001497602"/>
    </source>
</evidence>
<evidence type="ECO:0000313" key="6">
    <source>
        <dbReference type="EMBL" id="CAL2108686.1"/>
    </source>
</evidence>
<sequence length="207" mass="24036">MNRNFLTQCYPNLDKKLLLEIEKYAYIKKFNNHEYVVKQNQTINHLPVVIDGTIKVFSEEDTVPFLLYFLTSGESCIFSFTHIINSSPAEFSAITESNATLLMIPVEYVKLWILQYPSFSNIIIANYQKHYSDLLNTTKQIIGNTLEQRLIDYLKKKVTLEKTDILSISHQEIANDLGTSREVVTRLLKKLNNNQQVQQIGRKIKVF</sequence>
<gene>
    <name evidence="6" type="ORF">T190115A13A_90032</name>
</gene>
<dbReference type="PROSITE" id="PS51063">
    <property type="entry name" value="HTH_CRP_2"/>
    <property type="match status" value="1"/>
</dbReference>
<dbReference type="PRINTS" id="PR00034">
    <property type="entry name" value="HTHCRP"/>
</dbReference>
<dbReference type="SUPFAM" id="SSF51206">
    <property type="entry name" value="cAMP-binding domain-like"/>
    <property type="match status" value="1"/>
</dbReference>